<keyword evidence="1" id="KW-0175">Coiled coil</keyword>
<evidence type="ECO:0000256" key="1">
    <source>
        <dbReference type="SAM" id="Coils"/>
    </source>
</evidence>
<keyword evidence="2" id="KW-0472">Membrane</keyword>
<comment type="caution">
    <text evidence="3">The sequence shown here is derived from an EMBL/GenBank/DDBJ whole genome shotgun (WGS) entry which is preliminary data.</text>
</comment>
<keyword evidence="2" id="KW-1133">Transmembrane helix</keyword>
<organism evidence="3 4">
    <name type="scientific">Paenibacillus xylanivorans</name>
    <dbReference type="NCBI Taxonomy" id="1705561"/>
    <lineage>
        <taxon>Bacteria</taxon>
        <taxon>Bacillati</taxon>
        <taxon>Bacillota</taxon>
        <taxon>Bacilli</taxon>
        <taxon>Bacillales</taxon>
        <taxon>Paenibacillaceae</taxon>
        <taxon>Paenibacillus</taxon>
    </lineage>
</organism>
<evidence type="ECO:0000313" key="4">
    <source>
        <dbReference type="Proteomes" id="UP000037688"/>
    </source>
</evidence>
<dbReference type="EMBL" id="LITU01000030">
    <property type="protein sequence ID" value="KOY17873.1"/>
    <property type="molecule type" value="Genomic_DNA"/>
</dbReference>
<feature type="transmembrane region" description="Helical" evidence="2">
    <location>
        <begin position="110"/>
        <end position="129"/>
    </location>
</feature>
<evidence type="ECO:0000256" key="2">
    <source>
        <dbReference type="SAM" id="Phobius"/>
    </source>
</evidence>
<reference evidence="3 4" key="1">
    <citation type="submission" date="2015-08" db="EMBL/GenBank/DDBJ databases">
        <title>Draft genome sequence of cellulolytic and xylanolytic Paenibacillus sp. A59, isolated from a decaying forest soil from Patagonia, Argentina.</title>
        <authorList>
            <person name="Ghio S."/>
            <person name="Caceres A.M."/>
            <person name="Talia P."/>
            <person name="Grasso D."/>
            <person name="Campos E."/>
        </authorList>
    </citation>
    <scope>NUCLEOTIDE SEQUENCE [LARGE SCALE GENOMIC DNA]</scope>
    <source>
        <strain evidence="3 4">A59</strain>
    </source>
</reference>
<keyword evidence="4" id="KW-1185">Reference proteome</keyword>
<dbReference type="Proteomes" id="UP000037688">
    <property type="component" value="Unassembled WGS sequence"/>
</dbReference>
<accession>A0A0M9BS30</accession>
<gene>
    <name evidence="3" type="ORF">AMS66_03440</name>
</gene>
<protein>
    <submittedName>
        <fullName evidence="3">Uncharacterized protein</fullName>
    </submittedName>
</protein>
<keyword evidence="2" id="KW-0812">Transmembrane</keyword>
<sequence>MSSSSYLKVLGFSFIVMALLSLKKTIILNDYFLLSFSVSAWCFAFADFLRFKPFIDDRENETRSIKVVNNVLIYVQSQIGKLNYILDILAIMSLIVLPHTLSKMFPDLELVNSFMVLMSMALILLMIGFRDKKKEMIQSYNLRKKMIEYELEISELKKQIEMLKEKV</sequence>
<name>A0A0M9BS30_9BACL</name>
<dbReference type="AlphaFoldDB" id="A0A0M9BS30"/>
<evidence type="ECO:0000313" key="3">
    <source>
        <dbReference type="EMBL" id="KOY17873.1"/>
    </source>
</evidence>
<feature type="transmembrane region" description="Helical" evidence="2">
    <location>
        <begin position="32"/>
        <end position="49"/>
    </location>
</feature>
<feature type="coiled-coil region" evidence="1">
    <location>
        <begin position="139"/>
        <end position="166"/>
    </location>
</feature>
<feature type="transmembrane region" description="Helical" evidence="2">
    <location>
        <begin position="82"/>
        <end position="98"/>
    </location>
</feature>
<dbReference type="PATRIC" id="fig|1705561.3.peg.167"/>
<proteinExistence type="predicted"/>
<feature type="transmembrane region" description="Helical" evidence="2">
    <location>
        <begin position="7"/>
        <end position="26"/>
    </location>
</feature>